<evidence type="ECO:0000259" key="3">
    <source>
        <dbReference type="PROSITE" id="PS50887"/>
    </source>
</evidence>
<organism evidence="4 5">
    <name type="scientific">Metabacillus malikii</name>
    <dbReference type="NCBI Taxonomy" id="1504265"/>
    <lineage>
        <taxon>Bacteria</taxon>
        <taxon>Bacillati</taxon>
        <taxon>Bacillota</taxon>
        <taxon>Bacilli</taxon>
        <taxon>Bacillales</taxon>
        <taxon>Bacillaceae</taxon>
        <taxon>Metabacillus</taxon>
    </lineage>
</organism>
<dbReference type="InterPro" id="IPR043128">
    <property type="entry name" value="Rev_trsase/Diguanyl_cyclase"/>
</dbReference>
<dbReference type="Pfam" id="PF00563">
    <property type="entry name" value="EAL"/>
    <property type="match status" value="1"/>
</dbReference>
<dbReference type="Gene3D" id="3.30.70.270">
    <property type="match status" value="1"/>
</dbReference>
<protein>
    <submittedName>
        <fullName evidence="4">Diguanylate cyclase (GGDEF)-like protein</fullName>
    </submittedName>
</protein>
<evidence type="ECO:0000256" key="1">
    <source>
        <dbReference type="SAM" id="Phobius"/>
    </source>
</evidence>
<dbReference type="Pfam" id="PF00990">
    <property type="entry name" value="GGDEF"/>
    <property type="match status" value="1"/>
</dbReference>
<evidence type="ECO:0000313" key="5">
    <source>
        <dbReference type="Proteomes" id="UP001234495"/>
    </source>
</evidence>
<dbReference type="PANTHER" id="PTHR33121:SF71">
    <property type="entry name" value="OXYGEN SENSOR PROTEIN DOSP"/>
    <property type="match status" value="1"/>
</dbReference>
<keyword evidence="1" id="KW-0472">Membrane</keyword>
<dbReference type="EMBL" id="JAUSUD010000014">
    <property type="protein sequence ID" value="MDQ0231709.1"/>
    <property type="molecule type" value="Genomic_DNA"/>
</dbReference>
<dbReference type="SUPFAM" id="SSF141868">
    <property type="entry name" value="EAL domain-like"/>
    <property type="match status" value="1"/>
</dbReference>
<feature type="domain" description="GGDEF" evidence="3">
    <location>
        <begin position="362"/>
        <end position="494"/>
    </location>
</feature>
<feature type="transmembrane region" description="Helical" evidence="1">
    <location>
        <begin position="68"/>
        <end position="90"/>
    </location>
</feature>
<dbReference type="InterPro" id="IPR001633">
    <property type="entry name" value="EAL_dom"/>
</dbReference>
<dbReference type="RefSeq" id="WP_307343120.1">
    <property type="nucleotide sequence ID" value="NZ_JAUSUD010000014.1"/>
</dbReference>
<dbReference type="SMART" id="SM00267">
    <property type="entry name" value="GGDEF"/>
    <property type="match status" value="1"/>
</dbReference>
<dbReference type="InterPro" id="IPR000160">
    <property type="entry name" value="GGDEF_dom"/>
</dbReference>
<proteinExistence type="predicted"/>
<evidence type="ECO:0000259" key="2">
    <source>
        <dbReference type="PROSITE" id="PS50883"/>
    </source>
</evidence>
<keyword evidence="1" id="KW-0812">Transmembrane</keyword>
<evidence type="ECO:0000313" key="4">
    <source>
        <dbReference type="EMBL" id="MDQ0231709.1"/>
    </source>
</evidence>
<feature type="transmembrane region" description="Helical" evidence="1">
    <location>
        <begin position="229"/>
        <end position="250"/>
    </location>
</feature>
<dbReference type="InterPro" id="IPR029787">
    <property type="entry name" value="Nucleotide_cyclase"/>
</dbReference>
<dbReference type="PROSITE" id="PS50887">
    <property type="entry name" value="GGDEF"/>
    <property type="match status" value="1"/>
</dbReference>
<dbReference type="PANTHER" id="PTHR33121">
    <property type="entry name" value="CYCLIC DI-GMP PHOSPHODIESTERASE PDEF"/>
    <property type="match status" value="1"/>
</dbReference>
<dbReference type="Proteomes" id="UP001234495">
    <property type="component" value="Unassembled WGS sequence"/>
</dbReference>
<dbReference type="InterPro" id="IPR035919">
    <property type="entry name" value="EAL_sf"/>
</dbReference>
<feature type="transmembrane region" description="Helical" evidence="1">
    <location>
        <begin position="102"/>
        <end position="122"/>
    </location>
</feature>
<accession>A0ABT9ZII3</accession>
<feature type="transmembrane region" description="Helical" evidence="1">
    <location>
        <begin position="34"/>
        <end position="56"/>
    </location>
</feature>
<dbReference type="PROSITE" id="PS50883">
    <property type="entry name" value="EAL"/>
    <property type="match status" value="1"/>
</dbReference>
<feature type="transmembrane region" description="Helical" evidence="1">
    <location>
        <begin position="202"/>
        <end position="223"/>
    </location>
</feature>
<keyword evidence="1" id="KW-1133">Transmembrane helix</keyword>
<feature type="transmembrane region" description="Helical" evidence="1">
    <location>
        <begin position="134"/>
        <end position="154"/>
    </location>
</feature>
<dbReference type="InterPro" id="IPR050706">
    <property type="entry name" value="Cyclic-di-GMP_PDE-like"/>
</dbReference>
<dbReference type="Gene3D" id="3.20.20.450">
    <property type="entry name" value="EAL domain"/>
    <property type="match status" value="1"/>
</dbReference>
<feature type="transmembrane region" description="Helical" evidence="1">
    <location>
        <begin position="166"/>
        <end position="190"/>
    </location>
</feature>
<feature type="transmembrane region" description="Helical" evidence="1">
    <location>
        <begin position="271"/>
        <end position="292"/>
    </location>
</feature>
<feature type="transmembrane region" description="Helical" evidence="1">
    <location>
        <begin position="12"/>
        <end position="28"/>
    </location>
</feature>
<keyword evidence="5" id="KW-1185">Reference proteome</keyword>
<dbReference type="CDD" id="cd01948">
    <property type="entry name" value="EAL"/>
    <property type="match status" value="1"/>
</dbReference>
<sequence>MELLRNGRLKTRLLFILMLILLYGWIYQFESDDLIRSIGVTIFAIIIGINSMRHVYKAYKLDIEGLRKFWLLLNIGIAFFILFESLWFFQTVLFQNPVYLDVINFVWDIYLIFYLSAIIYKIKVISHYPTLNNPFIFNIIIFMTTAFTISIQYLVKPILDVTNESIMATVLVIIYPILSLSSIIATGILYYIARFLTKRIELISLTILFSAIVMFIADFGFMYHLSIEIFPLASIWDPLWIISIWLLGLAGKKGQMSCNYQKGSDDKLSNLYTSPYPYFSILLLVFLTIHQFHYKVNALFIGLCMTILLVIFRQVLLLRHNKQIMKKYKYLAYHDPLTGLLNRTSFKIRLKAEIDEAKASNSKLAVILLDLDRFKNINDTLGHHVGDSLLKEVSNRLVLGLNVGEVCFRIGGDEFVIILTETSDEQAKKFAEKLMTQFSSAFQVDDYSINVSPSVGISMYPDNGISHDTLFKYADAAMYLAKERGNNTYQFFNGTLHEKIERKILLENGLRNAIQNQELHVVYHPKVILATREIFGMEALLRWKHPVLGYISPAEFIPIAEETGQIIPIGEWMLRKACEQAKQWEDSGFPPLYVAVNVSVRQFQQKDFVEKVTNIIHETGMNPNYLELEITESIIQDIDESINVLKGLQELGISPSIDDFGTGYSSLYILKELPIDIIKIDKSFIDYITEKKDKQMVKTIIELGLSLDLRVVAEGIETEEQLAKLIEYDCKFGQGYLFAKPLDAVQFEQLLLSKINDNI</sequence>
<name>A0ABT9ZII3_9BACI</name>
<dbReference type="NCBIfam" id="TIGR00254">
    <property type="entry name" value="GGDEF"/>
    <property type="match status" value="1"/>
</dbReference>
<dbReference type="SUPFAM" id="SSF55073">
    <property type="entry name" value="Nucleotide cyclase"/>
    <property type="match status" value="1"/>
</dbReference>
<dbReference type="CDD" id="cd01949">
    <property type="entry name" value="GGDEF"/>
    <property type="match status" value="1"/>
</dbReference>
<comment type="caution">
    <text evidence="4">The sequence shown here is derived from an EMBL/GenBank/DDBJ whole genome shotgun (WGS) entry which is preliminary data.</text>
</comment>
<gene>
    <name evidence="4" type="ORF">J2S19_002993</name>
</gene>
<dbReference type="SMART" id="SM00052">
    <property type="entry name" value="EAL"/>
    <property type="match status" value="1"/>
</dbReference>
<feature type="transmembrane region" description="Helical" evidence="1">
    <location>
        <begin position="298"/>
        <end position="318"/>
    </location>
</feature>
<reference evidence="4 5" key="1">
    <citation type="submission" date="2023-07" db="EMBL/GenBank/DDBJ databases">
        <title>Genomic Encyclopedia of Type Strains, Phase IV (KMG-IV): sequencing the most valuable type-strain genomes for metagenomic binning, comparative biology and taxonomic classification.</title>
        <authorList>
            <person name="Goeker M."/>
        </authorList>
    </citation>
    <scope>NUCLEOTIDE SEQUENCE [LARGE SCALE GENOMIC DNA]</scope>
    <source>
        <strain evidence="4 5">DSM 29005</strain>
    </source>
</reference>
<feature type="domain" description="EAL" evidence="2">
    <location>
        <begin position="503"/>
        <end position="755"/>
    </location>
</feature>